<dbReference type="InterPro" id="IPR018392">
    <property type="entry name" value="LysM"/>
</dbReference>
<evidence type="ECO:0000259" key="1">
    <source>
        <dbReference type="PROSITE" id="PS51782"/>
    </source>
</evidence>
<dbReference type="Proteomes" id="UP000275137">
    <property type="component" value="Unassembled WGS sequence"/>
</dbReference>
<dbReference type="EMBL" id="RJVP01000001">
    <property type="protein sequence ID" value="ROH87921.1"/>
    <property type="molecule type" value="Genomic_DNA"/>
</dbReference>
<evidence type="ECO:0000313" key="3">
    <source>
        <dbReference type="Proteomes" id="UP000275137"/>
    </source>
</evidence>
<dbReference type="Gene3D" id="3.10.350.10">
    <property type="entry name" value="LysM domain"/>
    <property type="match status" value="1"/>
</dbReference>
<dbReference type="AlphaFoldDB" id="A0A3N0V5S7"/>
<name>A0A3N0V5S7_9PROT</name>
<accession>A0A3N0V5S7</accession>
<dbReference type="PROSITE" id="PS51782">
    <property type="entry name" value="LYSM"/>
    <property type="match status" value="1"/>
</dbReference>
<reference evidence="2 3" key="1">
    <citation type="submission" date="2018-10" db="EMBL/GenBank/DDBJ databases">
        <authorList>
            <person name="Chen W.-M."/>
        </authorList>
    </citation>
    <scope>NUCLEOTIDE SEQUENCE [LARGE SCALE GENOMIC DNA]</scope>
    <source>
        <strain evidence="2 3">H-5</strain>
    </source>
</reference>
<dbReference type="SMART" id="SM00257">
    <property type="entry name" value="LysM"/>
    <property type="match status" value="1"/>
</dbReference>
<dbReference type="Pfam" id="PF01476">
    <property type="entry name" value="LysM"/>
    <property type="match status" value="1"/>
</dbReference>
<evidence type="ECO:0000313" key="2">
    <source>
        <dbReference type="EMBL" id="ROH87921.1"/>
    </source>
</evidence>
<feature type="domain" description="LysM" evidence="1">
    <location>
        <begin position="463"/>
        <end position="510"/>
    </location>
</feature>
<keyword evidence="3" id="KW-1185">Reference proteome</keyword>
<organism evidence="2 3">
    <name type="scientific">Pseudomethylobacillus aquaticus</name>
    <dbReference type="NCBI Taxonomy" id="2676064"/>
    <lineage>
        <taxon>Bacteria</taxon>
        <taxon>Pseudomonadati</taxon>
        <taxon>Pseudomonadota</taxon>
        <taxon>Betaproteobacteria</taxon>
        <taxon>Nitrosomonadales</taxon>
        <taxon>Methylophilaceae</taxon>
        <taxon>Pseudomethylobacillus</taxon>
    </lineage>
</organism>
<comment type="caution">
    <text evidence="2">The sequence shown here is derived from an EMBL/GenBank/DDBJ whole genome shotgun (WGS) entry which is preliminary data.</text>
</comment>
<gene>
    <name evidence="2" type="ORF">ED236_00015</name>
</gene>
<dbReference type="SUPFAM" id="SSF54106">
    <property type="entry name" value="LysM domain"/>
    <property type="match status" value="1"/>
</dbReference>
<dbReference type="InterPro" id="IPR036779">
    <property type="entry name" value="LysM_dom_sf"/>
</dbReference>
<dbReference type="RefSeq" id="WP_123235914.1">
    <property type="nucleotide sequence ID" value="NZ_RJVP01000001.1"/>
</dbReference>
<proteinExistence type="predicted"/>
<dbReference type="CDD" id="cd00118">
    <property type="entry name" value="LysM"/>
    <property type="match status" value="1"/>
</dbReference>
<sequence length="564" mass="62424">MTDFAYTHYANGYVQSIHDKALGMYTYYAYDANGNKTVEGYISLTNPLDLTFGATDLYQYSTIRYDSHNRIVDILDPKINIHYEYDAVGNRRMVKSVYHEVGTGTRRTQEYWYRYDNMDRFTVTMGQLGTLENGIFTPSGRATSAADTDVFINKGVPGGDGLAISYNFAGERVQVVNASNGSREHYTYTADGYLEEVRIDGNLRALRVNDALGRVTTYHEYTPDGTTVNYTKSTVYHKDGRLFSESGTDGNTLYEYYLAKGETDPSGNLFAQSGKGALAHIYNDANGDQNGGTLTNTYYAYAYWDEAKVNAIQTEAYNQSIGKNHTKWKPGYSDINFDVNGHIKNAIDRVGNRTIQYVSDAQGMILLRDEITGTITPPNYRHHPANYNPGTAANKVARYYYVDGQRVGDISNTGDSRVDYLQSLKDRKDKKSGNYADWTPIASADFDQRYTPIGANTPGNVAGSYTVRSGDTLQSIALSVWGDSAMWFYIADANGLTDTDVLVAGTVLTLPNKITNVHNNSGTFRPYSPGEAIGDTSPTLPAAPTTMPWAIYSRVLGSNTPVEV</sequence>
<protein>
    <submittedName>
        <fullName evidence="2">LysM domain-containing protein</fullName>
    </submittedName>
</protein>